<gene>
    <name evidence="2" type="ORF">BT96DRAFT_772606</name>
</gene>
<keyword evidence="3" id="KW-1185">Reference proteome</keyword>
<dbReference type="Pfam" id="PF13358">
    <property type="entry name" value="DDE_3"/>
    <property type="match status" value="1"/>
</dbReference>
<reference evidence="2" key="1">
    <citation type="journal article" date="2019" name="Environ. Microbiol.">
        <title>Fungal ecological strategies reflected in gene transcription - a case study of two litter decomposers.</title>
        <authorList>
            <person name="Barbi F."/>
            <person name="Kohler A."/>
            <person name="Barry K."/>
            <person name="Baskaran P."/>
            <person name="Daum C."/>
            <person name="Fauchery L."/>
            <person name="Ihrmark K."/>
            <person name="Kuo A."/>
            <person name="LaButti K."/>
            <person name="Lipzen A."/>
            <person name="Morin E."/>
            <person name="Grigoriev I.V."/>
            <person name="Henrissat B."/>
            <person name="Lindahl B."/>
            <person name="Martin F."/>
        </authorList>
    </citation>
    <scope>NUCLEOTIDE SEQUENCE</scope>
    <source>
        <strain evidence="2">JB14</strain>
    </source>
</reference>
<dbReference type="PANTHER" id="PTHR46564:SF1">
    <property type="entry name" value="TRANSPOSASE"/>
    <property type="match status" value="1"/>
</dbReference>
<accession>A0A6A4HL42</accession>
<evidence type="ECO:0000313" key="3">
    <source>
        <dbReference type="Proteomes" id="UP000799118"/>
    </source>
</evidence>
<evidence type="ECO:0000259" key="1">
    <source>
        <dbReference type="Pfam" id="PF13358"/>
    </source>
</evidence>
<dbReference type="InterPro" id="IPR038717">
    <property type="entry name" value="Tc1-like_DDE_dom"/>
</dbReference>
<protein>
    <recommendedName>
        <fullName evidence="1">Tc1-like transposase DDE domain-containing protein</fullName>
    </recommendedName>
</protein>
<dbReference type="AlphaFoldDB" id="A0A6A4HL42"/>
<evidence type="ECO:0000313" key="2">
    <source>
        <dbReference type="EMBL" id="KAE9399159.1"/>
    </source>
</evidence>
<dbReference type="Gene3D" id="3.30.420.10">
    <property type="entry name" value="Ribonuclease H-like superfamily/Ribonuclease H"/>
    <property type="match status" value="1"/>
</dbReference>
<feature type="domain" description="Tc1-like transposase DDE" evidence="1">
    <location>
        <begin position="1"/>
        <end position="72"/>
    </location>
</feature>
<proteinExistence type="predicted"/>
<organism evidence="2 3">
    <name type="scientific">Gymnopus androsaceus JB14</name>
    <dbReference type="NCBI Taxonomy" id="1447944"/>
    <lineage>
        <taxon>Eukaryota</taxon>
        <taxon>Fungi</taxon>
        <taxon>Dikarya</taxon>
        <taxon>Basidiomycota</taxon>
        <taxon>Agaricomycotina</taxon>
        <taxon>Agaricomycetes</taxon>
        <taxon>Agaricomycetidae</taxon>
        <taxon>Agaricales</taxon>
        <taxon>Marasmiineae</taxon>
        <taxon>Omphalotaceae</taxon>
        <taxon>Gymnopus</taxon>
    </lineage>
</organism>
<dbReference type="PANTHER" id="PTHR46564">
    <property type="entry name" value="TRANSPOSASE"/>
    <property type="match status" value="1"/>
</dbReference>
<sequence length="74" mass="8345">RVSILPAITMDGIVAYNVIPGSVTSRKFLKFLEHHIMPLTNPYPGPRSIIIMDNCSIHHGEEVRELVEDHGCMF</sequence>
<feature type="non-terminal residue" evidence="2">
    <location>
        <position position="74"/>
    </location>
</feature>
<dbReference type="Proteomes" id="UP000799118">
    <property type="component" value="Unassembled WGS sequence"/>
</dbReference>
<dbReference type="OrthoDB" id="2142724at2759"/>
<dbReference type="GO" id="GO:0003676">
    <property type="term" value="F:nucleic acid binding"/>
    <property type="evidence" value="ECO:0007669"/>
    <property type="project" value="InterPro"/>
</dbReference>
<name>A0A6A4HL42_9AGAR</name>
<dbReference type="InterPro" id="IPR036397">
    <property type="entry name" value="RNaseH_sf"/>
</dbReference>
<feature type="non-terminal residue" evidence="2">
    <location>
        <position position="1"/>
    </location>
</feature>
<dbReference type="EMBL" id="ML769473">
    <property type="protein sequence ID" value="KAE9399159.1"/>
    <property type="molecule type" value="Genomic_DNA"/>
</dbReference>